<feature type="transmembrane region" description="Helical" evidence="1">
    <location>
        <begin position="283"/>
        <end position="302"/>
    </location>
</feature>
<keyword evidence="1" id="KW-0472">Membrane</keyword>
<feature type="transmembrane region" description="Helical" evidence="1">
    <location>
        <begin position="130"/>
        <end position="149"/>
    </location>
</feature>
<dbReference type="Gene3D" id="1.20.1250.20">
    <property type="entry name" value="MFS general substrate transporter like domains"/>
    <property type="match status" value="1"/>
</dbReference>
<evidence type="ECO:0000313" key="3">
    <source>
        <dbReference type="Proteomes" id="UP000677537"/>
    </source>
</evidence>
<feature type="transmembrane region" description="Helical" evidence="1">
    <location>
        <begin position="30"/>
        <end position="50"/>
    </location>
</feature>
<gene>
    <name evidence="2" type="ORF">J5Y10_10360</name>
</gene>
<feature type="transmembrane region" description="Helical" evidence="1">
    <location>
        <begin position="406"/>
        <end position="425"/>
    </location>
</feature>
<dbReference type="PANTHER" id="PTHR43596:SF1">
    <property type="entry name" value="ADP,ATP CARRIER PROTEIN"/>
    <property type="match status" value="1"/>
</dbReference>
<keyword evidence="1" id="KW-1133">Transmembrane helix</keyword>
<feature type="transmembrane region" description="Helical" evidence="1">
    <location>
        <begin position="96"/>
        <end position="118"/>
    </location>
</feature>
<feature type="transmembrane region" description="Helical" evidence="1">
    <location>
        <begin position="190"/>
        <end position="208"/>
    </location>
</feature>
<dbReference type="RefSeq" id="WP_209373287.1">
    <property type="nucleotide sequence ID" value="NZ_JAGIZA010000005.1"/>
</dbReference>
<reference evidence="2" key="1">
    <citation type="submission" date="2021-03" db="EMBL/GenBank/DDBJ databases">
        <authorList>
            <person name="So Y."/>
        </authorList>
    </citation>
    <scope>NUCLEOTIDE SEQUENCE</scope>
    <source>
        <strain evidence="2">SG15</strain>
    </source>
</reference>
<comment type="caution">
    <text evidence="2">The sequence shown here is derived from an EMBL/GenBank/DDBJ whole genome shotgun (WGS) entry which is preliminary data.</text>
</comment>
<dbReference type="SUPFAM" id="SSF103473">
    <property type="entry name" value="MFS general substrate transporter"/>
    <property type="match status" value="1"/>
</dbReference>
<dbReference type="AlphaFoldDB" id="A0A940MW74"/>
<keyword evidence="1" id="KW-0812">Transmembrane</keyword>
<feature type="transmembrane region" description="Helical" evidence="1">
    <location>
        <begin position="245"/>
        <end position="263"/>
    </location>
</feature>
<feature type="transmembrane region" description="Helical" evidence="1">
    <location>
        <begin position="161"/>
        <end position="184"/>
    </location>
</feature>
<sequence>MSMPSDSGAGGDGIVYRGLRRIIDLRPEEAGALAWSWLYVFALFLAYSVLRPIRDELGVAGGTANLGWLFTGTLLAMLLANPLYSSLMRRMSRERFIAISYRFFMANLLVFFVLLQVATPDQHIWIGRAFFIWISVFNLFVVSVFWSFVVDFFGTEQGKRLFGFLATGATVGGIAGASVTSLLVGLIGQNWLLLVSVLLIEVSVLAVHRLSRFGTARRAADGSPGEERIPGGIFAGLTHTLRSPYLLGIAVFILLYSVTSTFLYSQQAIAAAAYPSRAARTEFFANIDLIVNVLTLVAQVFLTGRAIAFMGVALTLSVLPLFSVIGFGALAAVPSVAVLVAAQVSRRVSNFALARPTREVLFTSLPREDKYKSKNFIDTVVYRTGDQLGIWTASLLTWSGLGMSGVAVWAVPISVVWLVVAYWLGRQQERRAALPPAIVPEHG</sequence>
<dbReference type="PANTHER" id="PTHR43596">
    <property type="entry name" value="ADP,ATP CARRIER PROTEIN"/>
    <property type="match status" value="1"/>
</dbReference>
<protein>
    <submittedName>
        <fullName evidence="2">MFS transporter</fullName>
    </submittedName>
</protein>
<evidence type="ECO:0000313" key="2">
    <source>
        <dbReference type="EMBL" id="MBP0493176.1"/>
    </source>
</evidence>
<dbReference type="EMBL" id="JAGIZA010000005">
    <property type="protein sequence ID" value="MBP0493176.1"/>
    <property type="molecule type" value="Genomic_DNA"/>
</dbReference>
<organism evidence="2 3">
    <name type="scientific">Roseomonas indoligenes</name>
    <dbReference type="NCBI Taxonomy" id="2820811"/>
    <lineage>
        <taxon>Bacteria</taxon>
        <taxon>Pseudomonadati</taxon>
        <taxon>Pseudomonadota</taxon>
        <taxon>Alphaproteobacteria</taxon>
        <taxon>Acetobacterales</taxon>
        <taxon>Roseomonadaceae</taxon>
        <taxon>Roseomonas</taxon>
    </lineage>
</organism>
<keyword evidence="3" id="KW-1185">Reference proteome</keyword>
<name>A0A940MW74_9PROT</name>
<dbReference type="Proteomes" id="UP000677537">
    <property type="component" value="Unassembled WGS sequence"/>
</dbReference>
<accession>A0A940MW74</accession>
<proteinExistence type="predicted"/>
<feature type="transmembrane region" description="Helical" evidence="1">
    <location>
        <begin position="62"/>
        <end position="84"/>
    </location>
</feature>
<evidence type="ECO:0000256" key="1">
    <source>
        <dbReference type="SAM" id="Phobius"/>
    </source>
</evidence>
<feature type="transmembrane region" description="Helical" evidence="1">
    <location>
        <begin position="309"/>
        <end position="342"/>
    </location>
</feature>
<dbReference type="InterPro" id="IPR036259">
    <property type="entry name" value="MFS_trans_sf"/>
</dbReference>